<dbReference type="AlphaFoldDB" id="I2H922"/>
<dbReference type="GO" id="GO:0046656">
    <property type="term" value="P:folic acid biosynthetic process"/>
    <property type="evidence" value="ECO:0007669"/>
    <property type="project" value="EnsemblFungi"/>
</dbReference>
<comment type="pathway">
    <text evidence="1">One-carbon metabolism; tetrahydrofolate interconversion.</text>
</comment>
<dbReference type="EMBL" id="HE806324">
    <property type="protein sequence ID" value="CCH62874.1"/>
    <property type="molecule type" value="Genomic_DNA"/>
</dbReference>
<comment type="catalytic activity">
    <reaction evidence="15">
        <text>(6R)-5,10-methenyltetrahydrofolate + H2O = (6R)-10-formyltetrahydrofolate + H(+)</text>
        <dbReference type="Rhea" id="RHEA:23700"/>
        <dbReference type="ChEBI" id="CHEBI:15377"/>
        <dbReference type="ChEBI" id="CHEBI:15378"/>
        <dbReference type="ChEBI" id="CHEBI:57455"/>
        <dbReference type="ChEBI" id="CHEBI:195366"/>
        <dbReference type="EC" id="3.5.4.9"/>
    </reaction>
    <physiologicalReaction direction="left-to-right" evidence="15">
        <dbReference type="Rhea" id="RHEA:23701"/>
    </physiologicalReaction>
    <physiologicalReaction direction="right-to-left" evidence="15">
        <dbReference type="Rhea" id="RHEA:23702"/>
    </physiologicalReaction>
</comment>
<dbReference type="FunFam" id="3.40.50.720:FF:000006">
    <property type="entry name" value="Bifunctional protein FolD"/>
    <property type="match status" value="1"/>
</dbReference>
<evidence type="ECO:0000256" key="1">
    <source>
        <dbReference type="ARBA" id="ARBA00004777"/>
    </source>
</evidence>
<dbReference type="FunFam" id="3.40.50.10860:FF:000005">
    <property type="entry name" value="C-1-tetrahydrofolate synthase, cytoplasmic, putative"/>
    <property type="match status" value="1"/>
</dbReference>
<dbReference type="GO" id="GO:0035999">
    <property type="term" value="P:tetrahydrofolate interconversion"/>
    <property type="evidence" value="ECO:0007669"/>
    <property type="project" value="UniProtKB-UniPathway"/>
</dbReference>
<gene>
    <name evidence="18" type="primary">TBLA0I02160</name>
    <name evidence="18" type="ORF">TBLA_0I02160</name>
</gene>
<dbReference type="GeneID" id="14498051"/>
<evidence type="ECO:0000256" key="8">
    <source>
        <dbReference type="ARBA" id="ARBA00022801"/>
    </source>
</evidence>
<keyword evidence="19" id="KW-1185">Reference proteome</keyword>
<dbReference type="Gene3D" id="3.40.50.10860">
    <property type="entry name" value="Leucine Dehydrogenase, chain A, domain 1"/>
    <property type="match status" value="1"/>
</dbReference>
<protein>
    <submittedName>
        <fullName evidence="18">Uncharacterized protein</fullName>
    </submittedName>
</protein>
<dbReference type="eggNOG" id="KOG4230">
    <property type="taxonomic scope" value="Eukaryota"/>
</dbReference>
<dbReference type="Gene3D" id="3.40.50.300">
    <property type="entry name" value="P-loop containing nucleotide triphosphate hydrolases"/>
    <property type="match status" value="2"/>
</dbReference>
<dbReference type="STRING" id="1071380.I2H922"/>
<dbReference type="InterPro" id="IPR020867">
    <property type="entry name" value="THF_DH/CycHdrlase_CS"/>
</dbReference>
<dbReference type="Pfam" id="PF00763">
    <property type="entry name" value="THF_DHG_CYH"/>
    <property type="match status" value="1"/>
</dbReference>
<evidence type="ECO:0000256" key="9">
    <source>
        <dbReference type="ARBA" id="ARBA00022840"/>
    </source>
</evidence>
<dbReference type="GO" id="GO:0005524">
    <property type="term" value="F:ATP binding"/>
    <property type="evidence" value="ECO:0007669"/>
    <property type="project" value="UniProtKB-KW"/>
</dbReference>
<dbReference type="PRINTS" id="PR00085">
    <property type="entry name" value="THFDHDRGNASE"/>
</dbReference>
<dbReference type="HOGENOM" id="CLU_003601_2_0_1"/>
<evidence type="ECO:0000256" key="11">
    <source>
        <dbReference type="ARBA" id="ARBA00023002"/>
    </source>
</evidence>
<dbReference type="FunCoup" id="I2H922">
    <property type="interactions" value="1296"/>
</dbReference>
<dbReference type="GO" id="GO:0006139">
    <property type="term" value="P:nucleobase-containing compound metabolic process"/>
    <property type="evidence" value="ECO:0007669"/>
    <property type="project" value="EnsemblFungi"/>
</dbReference>
<comment type="similarity">
    <text evidence="3">In the C-terminal section; belongs to the formate--tetrahydrofolate ligase family.</text>
</comment>
<evidence type="ECO:0000259" key="17">
    <source>
        <dbReference type="Pfam" id="PF02882"/>
    </source>
</evidence>
<proteinExistence type="inferred from homology"/>
<dbReference type="PANTHER" id="PTHR48099">
    <property type="entry name" value="C-1-TETRAHYDROFOLATE SYNTHASE, CYTOPLASMIC-RELATED"/>
    <property type="match status" value="1"/>
</dbReference>
<keyword evidence="12" id="KW-0511">Multifunctional enzyme</keyword>
<name>I2H922_HENB6</name>
<dbReference type="Gene3D" id="3.40.50.720">
    <property type="entry name" value="NAD(P)-binding Rossmann-like Domain"/>
    <property type="match status" value="1"/>
</dbReference>
<accession>I2H922</accession>
<dbReference type="PANTHER" id="PTHR48099:SF26">
    <property type="entry name" value="C-1-TETRAHYDROFOLATE SYNTHASE, MITOCHONDRIAL"/>
    <property type="match status" value="1"/>
</dbReference>
<evidence type="ECO:0000256" key="14">
    <source>
        <dbReference type="ARBA" id="ARBA00051544"/>
    </source>
</evidence>
<dbReference type="InterPro" id="IPR027417">
    <property type="entry name" value="P-loop_NTPase"/>
</dbReference>
<dbReference type="GO" id="GO:0005829">
    <property type="term" value="C:cytosol"/>
    <property type="evidence" value="ECO:0007669"/>
    <property type="project" value="TreeGrafter"/>
</dbReference>
<dbReference type="Pfam" id="PF01268">
    <property type="entry name" value="FTHFS"/>
    <property type="match status" value="1"/>
</dbReference>
<dbReference type="Proteomes" id="UP000002866">
    <property type="component" value="Chromosome 9"/>
</dbReference>
<feature type="domain" description="Tetrahydrofolate dehydrogenase/cyclohydrolase NAD(P)-binding" evidence="17">
    <location>
        <begin position="168"/>
        <end position="315"/>
    </location>
</feature>
<evidence type="ECO:0000256" key="6">
    <source>
        <dbReference type="ARBA" id="ARBA00022598"/>
    </source>
</evidence>
<dbReference type="PROSITE" id="PS00767">
    <property type="entry name" value="THF_DHG_CYH_2"/>
    <property type="match status" value="1"/>
</dbReference>
<evidence type="ECO:0000256" key="4">
    <source>
        <dbReference type="ARBA" id="ARBA00011738"/>
    </source>
</evidence>
<dbReference type="InterPro" id="IPR020628">
    <property type="entry name" value="Formate_THF_ligase_CS"/>
</dbReference>
<evidence type="ECO:0000256" key="7">
    <source>
        <dbReference type="ARBA" id="ARBA00022741"/>
    </source>
</evidence>
<dbReference type="Gene3D" id="3.10.410.10">
    <property type="entry name" value="Formyltetrahydrofolate synthetase, domain 3"/>
    <property type="match status" value="1"/>
</dbReference>
<dbReference type="Gene3D" id="1.10.8.770">
    <property type="match status" value="1"/>
</dbReference>
<dbReference type="HAMAP" id="MF_01543">
    <property type="entry name" value="FTHFS"/>
    <property type="match status" value="1"/>
</dbReference>
<dbReference type="OMA" id="IKRVVDC"/>
<dbReference type="InParanoid" id="I2H922"/>
<dbReference type="RefSeq" id="XP_004182393.1">
    <property type="nucleotide sequence ID" value="XM_004182345.1"/>
</dbReference>
<dbReference type="InterPro" id="IPR000559">
    <property type="entry name" value="Formate_THF_ligase"/>
</dbReference>
<reference evidence="18 19" key="1">
    <citation type="journal article" date="2011" name="Proc. Natl. Acad. Sci. U.S.A.">
        <title>Evolutionary erosion of yeast sex chromosomes by mating-type switching accidents.</title>
        <authorList>
            <person name="Gordon J.L."/>
            <person name="Armisen D."/>
            <person name="Proux-Wera E."/>
            <person name="Oheigeartaigh S.S."/>
            <person name="Byrne K.P."/>
            <person name="Wolfe K.H."/>
        </authorList>
    </citation>
    <scope>NUCLEOTIDE SEQUENCE [LARGE SCALE GENOMIC DNA]</scope>
    <source>
        <strain evidence="19">ATCC 34711 / CBS 6284 / DSM 70876 / NBRC 10599 / NRRL Y-10934 / UCD 77-7</strain>
    </source>
</reference>
<dbReference type="GO" id="GO:0004488">
    <property type="term" value="F:methylenetetrahydrofolate dehydrogenase (NADP+) activity"/>
    <property type="evidence" value="ECO:0007669"/>
    <property type="project" value="UniProtKB-EC"/>
</dbReference>
<evidence type="ECO:0000256" key="13">
    <source>
        <dbReference type="ARBA" id="ARBA00051435"/>
    </source>
</evidence>
<dbReference type="HAMAP" id="MF_01576">
    <property type="entry name" value="THF_DHG_CYH"/>
    <property type="match status" value="1"/>
</dbReference>
<dbReference type="SUPFAM" id="SSF53223">
    <property type="entry name" value="Aminoacid dehydrogenase-like, N-terminal domain"/>
    <property type="match status" value="1"/>
</dbReference>
<evidence type="ECO:0000256" key="2">
    <source>
        <dbReference type="ARBA" id="ARBA00005559"/>
    </source>
</evidence>
<dbReference type="InterPro" id="IPR020631">
    <property type="entry name" value="THF_DH/CycHdrlase_NAD-bd_dom"/>
</dbReference>
<evidence type="ECO:0000259" key="16">
    <source>
        <dbReference type="Pfam" id="PF00763"/>
    </source>
</evidence>
<dbReference type="Pfam" id="PF02882">
    <property type="entry name" value="THF_DHG_CYH_C"/>
    <property type="match status" value="1"/>
</dbReference>
<feature type="domain" description="Tetrahydrofolate dehydrogenase/cyclohydrolase catalytic" evidence="16">
    <location>
        <begin position="31"/>
        <end position="147"/>
    </location>
</feature>
<dbReference type="KEGG" id="tbl:TBLA_0I02160"/>
<keyword evidence="5" id="KW-0554">One-carbon metabolism</keyword>
<comment type="subunit">
    <text evidence="4">Homodimer.</text>
</comment>
<evidence type="ECO:0000256" key="10">
    <source>
        <dbReference type="ARBA" id="ARBA00022857"/>
    </source>
</evidence>
<dbReference type="SUPFAM" id="SSF51735">
    <property type="entry name" value="NAD(P)-binding Rossmann-fold domains"/>
    <property type="match status" value="1"/>
</dbReference>
<evidence type="ECO:0000313" key="18">
    <source>
        <dbReference type="EMBL" id="CCH62874.1"/>
    </source>
</evidence>
<dbReference type="InterPro" id="IPR020630">
    <property type="entry name" value="THF_DH/CycHdrlase_cat_dom"/>
</dbReference>
<dbReference type="FunFam" id="3.10.410.10:FF:000001">
    <property type="entry name" value="Putative formate--tetrahydrofolate ligase"/>
    <property type="match status" value="1"/>
</dbReference>
<dbReference type="UniPathway" id="UPA00193"/>
<evidence type="ECO:0000256" key="12">
    <source>
        <dbReference type="ARBA" id="ARBA00023268"/>
    </source>
</evidence>
<sequence length="967" mass="106771">MLSRNHLKLNYSSSINLSAKSFLWKRQYKILSGKLLAKSIVNELNEEVKKFKSIRQDFLPKLQIFQVGSREDSTSYIKMKLKIAKECGIDCSVKKMPSTISEMELIREIKKANNNVNIHGILVQLPLPSHFSESSISNSISPMKDIDGLNSYNIGELAKRDGQPWFTPCTPKGCIELLKSANITLEGKDIVVIGRSNIVGNPMANLLKNHNATVTVCHLQTKDLKKHTKRADIIISAAGCAHLIQKGHIKKDAIVIDVGINFIYNKQNPLKKKLVGDTDFEKVKNKTSYITPVPGGVGPMTICMLAKNVIEACKLKFQIEETKPKITPLKLELKCPLDEDIEISRQQEPKEIISLAEELGIKNNELEIHGNYMAKVSSSITDRLKYRSNGHYVLVCGITPTQFGEGKSTTAIGLGQAFTSHLGIPSIVNIRQSSMGPTFGMKGGAAGGGYSQVIPMDLFNLHLTGDIHAITAANNLLAAAIDTRIFHETRITDDLKLYLKLVPEHNDKRYFKSFMLRRLQRLGVKKTDPNFLNDEEIRAFSRLNIDPNTITINRTVDANDRMLRGITIGESPTEKGLTRETRFDITAASELMAIVTLSNDLHDMKNRISNMVIGFNFNNKPITVDDLGLTGSLTAILKNSLKPTLMQTLEGTPAMVHTGPFANISIGSSSVIADKIGLKLVGRDEKLYPNKPLGYVITEAGFDFSMGGERFLDVKCRSSELTPDAVVIVTTVRGLKLHGGAPTIKPDEHLPSEYLKEDVELVSLGTSNLCKQIQNAIQFNIPVIVAINKFSGDTQSEFDVIKEAALLAGAKSVQIINNWEKGGEGSINLASSINEVVKSEKKAELKYLYDLSSSIEDKLIRIVQTQYGGKDIILSELAQKKMAQFTKLGYDRLPICIAKTQYSLSHDPKLKGIPKDFIFPIIDLRLSAGAKYLYAIAGKIQTMPGLPVHAAYMSIEVDEDGLIQGLK</sequence>
<comment type="catalytic activity">
    <reaction evidence="14">
        <text>(6S)-5,6,7,8-tetrahydrofolate + formate + ATP = (6R)-10-formyltetrahydrofolate + ADP + phosphate</text>
        <dbReference type="Rhea" id="RHEA:20221"/>
        <dbReference type="ChEBI" id="CHEBI:15740"/>
        <dbReference type="ChEBI" id="CHEBI:30616"/>
        <dbReference type="ChEBI" id="CHEBI:43474"/>
        <dbReference type="ChEBI" id="CHEBI:57453"/>
        <dbReference type="ChEBI" id="CHEBI:195366"/>
        <dbReference type="ChEBI" id="CHEBI:456216"/>
        <dbReference type="EC" id="6.3.4.3"/>
    </reaction>
    <physiologicalReaction direction="left-to-right" evidence="14">
        <dbReference type="Rhea" id="RHEA:20222"/>
    </physiologicalReaction>
    <physiologicalReaction direction="right-to-left" evidence="14">
        <dbReference type="Rhea" id="RHEA:20223"/>
    </physiologicalReaction>
</comment>
<organism evidence="18 19">
    <name type="scientific">Henningerozyma blattae (strain ATCC 34711 / CBS 6284 / DSM 70876 / NBRC 10599 / NRRL Y-10934 / UCD 77-7)</name>
    <name type="common">Yeast</name>
    <name type="synonym">Tetrapisispora blattae</name>
    <dbReference type="NCBI Taxonomy" id="1071380"/>
    <lineage>
        <taxon>Eukaryota</taxon>
        <taxon>Fungi</taxon>
        <taxon>Dikarya</taxon>
        <taxon>Ascomycota</taxon>
        <taxon>Saccharomycotina</taxon>
        <taxon>Saccharomycetes</taxon>
        <taxon>Saccharomycetales</taxon>
        <taxon>Saccharomycetaceae</taxon>
        <taxon>Henningerozyma</taxon>
    </lineage>
</organism>
<dbReference type="CDD" id="cd01080">
    <property type="entry name" value="NAD_bind_m-THF_DH_Cyclohyd"/>
    <property type="match status" value="1"/>
</dbReference>
<keyword evidence="9" id="KW-0067">ATP-binding</keyword>
<comment type="catalytic activity">
    <reaction evidence="13">
        <text>(6R)-5,10-methylene-5,6,7,8-tetrahydrofolate + NADP(+) = (6R)-5,10-methenyltetrahydrofolate + NADPH</text>
        <dbReference type="Rhea" id="RHEA:22812"/>
        <dbReference type="ChEBI" id="CHEBI:15636"/>
        <dbReference type="ChEBI" id="CHEBI:57455"/>
        <dbReference type="ChEBI" id="CHEBI:57783"/>
        <dbReference type="ChEBI" id="CHEBI:58349"/>
        <dbReference type="EC" id="1.5.1.5"/>
    </reaction>
    <physiologicalReaction direction="left-to-right" evidence="13">
        <dbReference type="Rhea" id="RHEA:22813"/>
    </physiologicalReaction>
    <physiologicalReaction direction="right-to-left" evidence="13">
        <dbReference type="Rhea" id="RHEA:22814"/>
    </physiologicalReaction>
</comment>
<evidence type="ECO:0000256" key="3">
    <source>
        <dbReference type="ARBA" id="ARBA00006985"/>
    </source>
</evidence>
<evidence type="ECO:0000256" key="5">
    <source>
        <dbReference type="ARBA" id="ARBA00022563"/>
    </source>
</evidence>
<dbReference type="FunFam" id="3.40.50.300:FF:000245">
    <property type="entry name" value="C-1-tetrahydrofolate synthase, cytoplasmic"/>
    <property type="match status" value="1"/>
</dbReference>
<evidence type="ECO:0000256" key="15">
    <source>
        <dbReference type="ARBA" id="ARBA00052163"/>
    </source>
</evidence>
<keyword evidence="7" id="KW-0547">Nucleotide-binding</keyword>
<dbReference type="GO" id="GO:0004477">
    <property type="term" value="F:methenyltetrahydrofolate cyclohydrolase activity"/>
    <property type="evidence" value="ECO:0007669"/>
    <property type="project" value="UniProtKB-EC"/>
</dbReference>
<keyword evidence="10" id="KW-0521">NADP</keyword>
<dbReference type="InterPro" id="IPR046346">
    <property type="entry name" value="Aminoacid_DH-like_N_sf"/>
</dbReference>
<dbReference type="InterPro" id="IPR036291">
    <property type="entry name" value="NAD(P)-bd_dom_sf"/>
</dbReference>
<dbReference type="GO" id="GO:0004329">
    <property type="term" value="F:formate-tetrahydrofolate ligase activity"/>
    <property type="evidence" value="ECO:0007669"/>
    <property type="project" value="UniProtKB-EC"/>
</dbReference>
<dbReference type="PROSITE" id="PS00721">
    <property type="entry name" value="FTHFS_1"/>
    <property type="match status" value="1"/>
</dbReference>
<comment type="similarity">
    <text evidence="2">In the N-terminal section; belongs to the tetrahydrofolate dehydrogenase/cyclohydrolase family.</text>
</comment>
<evidence type="ECO:0000313" key="19">
    <source>
        <dbReference type="Proteomes" id="UP000002866"/>
    </source>
</evidence>
<dbReference type="InterPro" id="IPR000672">
    <property type="entry name" value="THF_DH/CycHdrlase"/>
</dbReference>
<dbReference type="GO" id="GO:0005739">
    <property type="term" value="C:mitochondrion"/>
    <property type="evidence" value="ECO:0007669"/>
    <property type="project" value="EnsemblFungi"/>
</dbReference>
<keyword evidence="8" id="KW-0378">Hydrolase</keyword>
<keyword evidence="6" id="KW-0436">Ligase</keyword>
<dbReference type="SUPFAM" id="SSF52540">
    <property type="entry name" value="P-loop containing nucleoside triphosphate hydrolases"/>
    <property type="match status" value="1"/>
</dbReference>
<keyword evidence="11" id="KW-0560">Oxidoreductase</keyword>
<dbReference type="OrthoDB" id="5126881at2759"/>